<dbReference type="FunFam" id="3.30.60.20:FF:000033">
    <property type="entry name" value="Rac GTPase-activating protein 1"/>
    <property type="match status" value="1"/>
</dbReference>
<keyword evidence="5" id="KW-0221">Differentiation</keyword>
<evidence type="ECO:0000256" key="9">
    <source>
        <dbReference type="SAM" id="MobiDB-lite"/>
    </source>
</evidence>
<dbReference type="PROSITE" id="PS00479">
    <property type="entry name" value="ZF_DAG_PE_1"/>
    <property type="match status" value="1"/>
</dbReference>
<dbReference type="GO" id="GO:0007266">
    <property type="term" value="P:Rho protein signal transduction"/>
    <property type="evidence" value="ECO:0007669"/>
    <property type="project" value="TreeGrafter"/>
</dbReference>
<keyword evidence="3" id="KW-0479">Metal-binding</keyword>
<gene>
    <name evidence="12" type="ORF">GWI33_020506</name>
</gene>
<keyword evidence="2" id="KW-0217">Developmental protein</keyword>
<dbReference type="PANTHER" id="PTHR46199">
    <property type="entry name" value="RAC GTPASE-ACTIVATING PROTEIN 1"/>
    <property type="match status" value="1"/>
</dbReference>
<dbReference type="GO" id="GO:0007283">
    <property type="term" value="P:spermatogenesis"/>
    <property type="evidence" value="ECO:0007669"/>
    <property type="project" value="UniProtKB-KW"/>
</dbReference>
<evidence type="ECO:0000256" key="7">
    <source>
        <dbReference type="ARBA" id="ARBA00022871"/>
    </source>
</evidence>
<evidence type="ECO:0000259" key="10">
    <source>
        <dbReference type="PROSITE" id="PS50081"/>
    </source>
</evidence>
<comment type="caution">
    <text evidence="12">The sequence shown here is derived from an EMBL/GenBank/DDBJ whole genome shotgun (WGS) entry which is preliminary data.</text>
</comment>
<dbReference type="EMBL" id="JAACXV010014560">
    <property type="protein sequence ID" value="KAF7266136.1"/>
    <property type="molecule type" value="Genomic_DNA"/>
</dbReference>
<dbReference type="AlphaFoldDB" id="A0A834HU98"/>
<dbReference type="GO" id="GO:0051256">
    <property type="term" value="P:mitotic spindle midzone assembly"/>
    <property type="evidence" value="ECO:0007669"/>
    <property type="project" value="TreeGrafter"/>
</dbReference>
<evidence type="ECO:0000313" key="12">
    <source>
        <dbReference type="EMBL" id="KAF7266136.1"/>
    </source>
</evidence>
<evidence type="ECO:0000256" key="2">
    <source>
        <dbReference type="ARBA" id="ARBA00022473"/>
    </source>
</evidence>
<evidence type="ECO:0000256" key="8">
    <source>
        <dbReference type="SAM" id="Coils"/>
    </source>
</evidence>
<reference evidence="12" key="1">
    <citation type="submission" date="2020-08" db="EMBL/GenBank/DDBJ databases">
        <title>Genome sequencing and assembly of the red palm weevil Rhynchophorus ferrugineus.</title>
        <authorList>
            <person name="Dias G.B."/>
            <person name="Bergman C.M."/>
            <person name="Manee M."/>
        </authorList>
    </citation>
    <scope>NUCLEOTIDE SEQUENCE</scope>
    <source>
        <strain evidence="12">AA-2017</strain>
        <tissue evidence="12">Whole larva</tissue>
    </source>
</reference>
<sequence>MRFSNYMLFCSEDSDAESTASGHSEASSASAVSNGDLSIVAMFDDLMRFMRNRRDEKIEAAFLSLAEDTKMILEKYSEAIAQCEKLQNIIDLKVRENSELEIRLNRARHLLDEERRKTQKVYREKDILEERLDQVKDLLLYDNTIKISQDAKEKLSFLNKSARENNEYGVRNLSAINEINSTGSMLSDFSVSRSEDDLDLSRYVKQSRDWKKHRASTGGEPEPAVKKRRSSASKVIEIGPTDTVRATTTVTVIKQGPITATSTIEAVPGVNGPDVNEPCPSEPVASAPPPHLVFETWNRTESPRKPPRATSTSNRPHTLQQKTMVVPDFCACCEKRIRFGKTGLKCKECRSLCHMECKDKLPLPCIPLINTPNHKNILGIISDYTPTTPPMVPALIMHCVNEIELRGFNELGLYRISASEKDVKSLKEKYLKGKNTPSINQMDIHILCGCVKDFLRSLTEPITTYRLWKDFVQAVEAEDSQDVVPAFHQCISNLPQPNRDTLAYLILHLQKVAEAPECKMPISNLAKVFGPTVVGFSSDNPNRNQLLTETRQQIAVMEQLISLPREYWQSFLNVVSHYPPSNGLQQTPSTDSLLKPDRRFFTPGSRKIKRKRVFGTPPIYT</sequence>
<evidence type="ECO:0000256" key="1">
    <source>
        <dbReference type="ARBA" id="ARBA00022468"/>
    </source>
</evidence>
<keyword evidence="13" id="KW-1185">Reference proteome</keyword>
<dbReference type="InterPro" id="IPR000198">
    <property type="entry name" value="RhoGAP_dom"/>
</dbReference>
<evidence type="ECO:0000256" key="4">
    <source>
        <dbReference type="ARBA" id="ARBA00022771"/>
    </source>
</evidence>
<dbReference type="GO" id="GO:0051233">
    <property type="term" value="C:spindle midzone"/>
    <property type="evidence" value="ECO:0007669"/>
    <property type="project" value="TreeGrafter"/>
</dbReference>
<keyword evidence="8" id="KW-0175">Coiled coil</keyword>
<dbReference type="InterPro" id="IPR002219">
    <property type="entry name" value="PKC_DAG/PE"/>
</dbReference>
<feature type="region of interest" description="Disordered" evidence="9">
    <location>
        <begin position="209"/>
        <end position="233"/>
    </location>
</feature>
<dbReference type="GO" id="GO:0008270">
    <property type="term" value="F:zinc ion binding"/>
    <property type="evidence" value="ECO:0007669"/>
    <property type="project" value="UniProtKB-KW"/>
</dbReference>
<dbReference type="PROSITE" id="PS50081">
    <property type="entry name" value="ZF_DAG_PE_2"/>
    <property type="match status" value="1"/>
</dbReference>
<dbReference type="GO" id="GO:0005634">
    <property type="term" value="C:nucleus"/>
    <property type="evidence" value="ECO:0007669"/>
    <property type="project" value="TreeGrafter"/>
</dbReference>
<dbReference type="GO" id="GO:0000281">
    <property type="term" value="P:mitotic cytokinesis"/>
    <property type="evidence" value="ECO:0007669"/>
    <property type="project" value="TreeGrafter"/>
</dbReference>
<dbReference type="InterPro" id="IPR008936">
    <property type="entry name" value="Rho_GTPase_activation_prot"/>
</dbReference>
<accession>A0A834HU98</accession>
<evidence type="ECO:0008006" key="14">
    <source>
        <dbReference type="Google" id="ProtNLM"/>
    </source>
</evidence>
<dbReference type="GO" id="GO:0097149">
    <property type="term" value="C:centralspindlin complex"/>
    <property type="evidence" value="ECO:0007669"/>
    <property type="project" value="TreeGrafter"/>
</dbReference>
<organism evidence="12 13">
    <name type="scientific">Rhynchophorus ferrugineus</name>
    <name type="common">Red palm weevil</name>
    <name type="synonym">Curculio ferrugineus</name>
    <dbReference type="NCBI Taxonomy" id="354439"/>
    <lineage>
        <taxon>Eukaryota</taxon>
        <taxon>Metazoa</taxon>
        <taxon>Ecdysozoa</taxon>
        <taxon>Arthropoda</taxon>
        <taxon>Hexapoda</taxon>
        <taxon>Insecta</taxon>
        <taxon>Pterygota</taxon>
        <taxon>Neoptera</taxon>
        <taxon>Endopterygota</taxon>
        <taxon>Coleoptera</taxon>
        <taxon>Polyphaga</taxon>
        <taxon>Cucujiformia</taxon>
        <taxon>Curculionidae</taxon>
        <taxon>Dryophthorinae</taxon>
        <taxon>Rhynchophorus</taxon>
    </lineage>
</organism>
<dbReference type="GO" id="GO:0032154">
    <property type="term" value="C:cleavage furrow"/>
    <property type="evidence" value="ECO:0007669"/>
    <property type="project" value="TreeGrafter"/>
</dbReference>
<protein>
    <recommendedName>
        <fullName evidence="14">Rac GTPase-activating protein 1</fullName>
    </recommendedName>
</protein>
<dbReference type="GO" id="GO:0005096">
    <property type="term" value="F:GTPase activator activity"/>
    <property type="evidence" value="ECO:0007669"/>
    <property type="project" value="UniProtKB-KW"/>
</dbReference>
<dbReference type="InterPro" id="IPR046349">
    <property type="entry name" value="C1-like_sf"/>
</dbReference>
<dbReference type="SMART" id="SM00324">
    <property type="entry name" value="RhoGAP"/>
    <property type="match status" value="1"/>
</dbReference>
<dbReference type="Gene3D" id="3.30.60.20">
    <property type="match status" value="1"/>
</dbReference>
<dbReference type="PANTHER" id="PTHR46199:SF3">
    <property type="entry name" value="RAC GTPASE-ACTIVATING PROTEIN 1"/>
    <property type="match status" value="1"/>
</dbReference>
<evidence type="ECO:0000256" key="6">
    <source>
        <dbReference type="ARBA" id="ARBA00022833"/>
    </source>
</evidence>
<feature type="region of interest" description="Disordered" evidence="9">
    <location>
        <begin position="298"/>
        <end position="317"/>
    </location>
</feature>
<name>A0A834HU98_RHYFE</name>
<dbReference type="SMART" id="SM00109">
    <property type="entry name" value="C1"/>
    <property type="match status" value="1"/>
</dbReference>
<dbReference type="SUPFAM" id="SSF57889">
    <property type="entry name" value="Cysteine-rich domain"/>
    <property type="match status" value="1"/>
</dbReference>
<dbReference type="CDD" id="cd04382">
    <property type="entry name" value="RhoGAP_MgcRacGAP"/>
    <property type="match status" value="1"/>
</dbReference>
<dbReference type="GO" id="GO:0030496">
    <property type="term" value="C:midbody"/>
    <property type="evidence" value="ECO:0007669"/>
    <property type="project" value="TreeGrafter"/>
</dbReference>
<proteinExistence type="predicted"/>
<evidence type="ECO:0000313" key="13">
    <source>
        <dbReference type="Proteomes" id="UP000625711"/>
    </source>
</evidence>
<evidence type="ECO:0000256" key="5">
    <source>
        <dbReference type="ARBA" id="ARBA00022782"/>
    </source>
</evidence>
<dbReference type="Pfam" id="PF00620">
    <property type="entry name" value="RhoGAP"/>
    <property type="match status" value="1"/>
</dbReference>
<feature type="domain" description="Rho-GAP" evidence="11">
    <location>
        <begin position="379"/>
        <end position="568"/>
    </location>
</feature>
<keyword evidence="4" id="KW-0863">Zinc-finger</keyword>
<dbReference type="OrthoDB" id="2218807at2759"/>
<keyword evidence="7" id="KW-0744">Spermatogenesis</keyword>
<dbReference type="CDD" id="cd20821">
    <property type="entry name" value="C1_MgcRacGAP"/>
    <property type="match status" value="1"/>
</dbReference>
<evidence type="ECO:0000256" key="3">
    <source>
        <dbReference type="ARBA" id="ARBA00022723"/>
    </source>
</evidence>
<evidence type="ECO:0000259" key="11">
    <source>
        <dbReference type="PROSITE" id="PS50238"/>
    </source>
</evidence>
<feature type="coiled-coil region" evidence="8">
    <location>
        <begin position="83"/>
        <end position="131"/>
    </location>
</feature>
<dbReference type="SUPFAM" id="SSF48350">
    <property type="entry name" value="GTPase activation domain, GAP"/>
    <property type="match status" value="1"/>
</dbReference>
<dbReference type="Proteomes" id="UP000625711">
    <property type="component" value="Unassembled WGS sequence"/>
</dbReference>
<dbReference type="Pfam" id="PF00130">
    <property type="entry name" value="C1_1"/>
    <property type="match status" value="1"/>
</dbReference>
<dbReference type="PROSITE" id="PS50238">
    <property type="entry name" value="RHOGAP"/>
    <property type="match status" value="1"/>
</dbReference>
<dbReference type="Gene3D" id="1.10.555.10">
    <property type="entry name" value="Rho GTPase activation protein"/>
    <property type="match status" value="1"/>
</dbReference>
<feature type="domain" description="Phorbol-ester/DAG-type" evidence="10">
    <location>
        <begin position="316"/>
        <end position="365"/>
    </location>
</feature>
<keyword evidence="6" id="KW-0862">Zinc</keyword>
<keyword evidence="1" id="KW-0343">GTPase activation</keyword>
<dbReference type="GO" id="GO:0030154">
    <property type="term" value="P:cell differentiation"/>
    <property type="evidence" value="ECO:0007669"/>
    <property type="project" value="UniProtKB-KW"/>
</dbReference>